<dbReference type="PANTHER" id="PTHR37017">
    <property type="entry name" value="AB HYDROLASE-1 DOMAIN-CONTAINING PROTEIN-RELATED"/>
    <property type="match status" value="1"/>
</dbReference>
<keyword evidence="3" id="KW-1185">Reference proteome</keyword>
<organism evidence="2 3">
    <name type="scientific">Cellulomonas fulva</name>
    <dbReference type="NCBI Taxonomy" id="2835530"/>
    <lineage>
        <taxon>Bacteria</taxon>
        <taxon>Bacillati</taxon>
        <taxon>Actinomycetota</taxon>
        <taxon>Actinomycetes</taxon>
        <taxon>Micrococcales</taxon>
        <taxon>Cellulomonadaceae</taxon>
        <taxon>Cellulomonas</taxon>
    </lineage>
</organism>
<comment type="caution">
    <text evidence="2">The sequence shown here is derived from an EMBL/GenBank/DDBJ whole genome shotgun (WGS) entry which is preliminary data.</text>
</comment>
<protein>
    <submittedName>
        <fullName evidence="2">Alpha/beta hydrolase</fullName>
    </submittedName>
</protein>
<dbReference type="Gene3D" id="3.40.50.1820">
    <property type="entry name" value="alpha/beta hydrolase"/>
    <property type="match status" value="1"/>
</dbReference>
<evidence type="ECO:0000259" key="1">
    <source>
        <dbReference type="Pfam" id="PF12697"/>
    </source>
</evidence>
<dbReference type="Pfam" id="PF12697">
    <property type="entry name" value="Abhydrolase_6"/>
    <property type="match status" value="1"/>
</dbReference>
<dbReference type="Proteomes" id="UP000722125">
    <property type="component" value="Unassembled WGS sequence"/>
</dbReference>
<sequence length="243" mass="24753">MATTTSATPPPIVLVPGYWLGAWVWDAVVARLAERGLDATALTLPGLAPGATRAGVRFADHVAHVAEHVPPGRGTVLVAHSGAGAVATAVADRAPDALARVVYVDSGPVADGHVPDADLPADQVDVPFPGLEALGEQGASPEGLTAADRSRLETLAVPHPAGAVRDRVALHDARRDAVPTTLVCCSIPSATVRELAGSGEGMFAPVAALTDLTLVDLPTGHWPMLSRPVDLADLIAAEATRGS</sequence>
<feature type="domain" description="AB hydrolase-1" evidence="1">
    <location>
        <begin position="12"/>
        <end position="233"/>
    </location>
</feature>
<gene>
    <name evidence="2" type="ORF">KIN34_15180</name>
</gene>
<evidence type="ECO:0000313" key="3">
    <source>
        <dbReference type="Proteomes" id="UP000722125"/>
    </source>
</evidence>
<reference evidence="2 3" key="1">
    <citation type="submission" date="2021-05" db="EMBL/GenBank/DDBJ databases">
        <title>Description of Cellulomonas sp. DKR-3 sp. nov.</title>
        <authorList>
            <person name="Dahal R.H."/>
            <person name="Chaudhary D.K."/>
        </authorList>
    </citation>
    <scope>NUCLEOTIDE SEQUENCE [LARGE SCALE GENOMIC DNA]</scope>
    <source>
        <strain evidence="2 3">DKR-3</strain>
    </source>
</reference>
<dbReference type="GO" id="GO:0016787">
    <property type="term" value="F:hydrolase activity"/>
    <property type="evidence" value="ECO:0007669"/>
    <property type="project" value="UniProtKB-KW"/>
</dbReference>
<evidence type="ECO:0000313" key="2">
    <source>
        <dbReference type="EMBL" id="MBT0995623.1"/>
    </source>
</evidence>
<proteinExistence type="predicted"/>
<dbReference type="RefSeq" id="WP_214352716.1">
    <property type="nucleotide sequence ID" value="NZ_JAHBOH010000002.1"/>
</dbReference>
<dbReference type="InterPro" id="IPR052897">
    <property type="entry name" value="Sec-Metab_Biosynth_Hydrolase"/>
</dbReference>
<dbReference type="PANTHER" id="PTHR37017:SF11">
    <property type="entry name" value="ESTERASE_LIPASE_THIOESTERASE DOMAIN-CONTAINING PROTEIN"/>
    <property type="match status" value="1"/>
</dbReference>
<name>A0ABS5U2K1_9CELL</name>
<dbReference type="InterPro" id="IPR000073">
    <property type="entry name" value="AB_hydrolase_1"/>
</dbReference>
<keyword evidence="2" id="KW-0378">Hydrolase</keyword>
<accession>A0ABS5U2K1</accession>
<dbReference type="InterPro" id="IPR029058">
    <property type="entry name" value="AB_hydrolase_fold"/>
</dbReference>
<dbReference type="EMBL" id="JAHBOH010000002">
    <property type="protein sequence ID" value="MBT0995623.1"/>
    <property type="molecule type" value="Genomic_DNA"/>
</dbReference>
<dbReference type="SUPFAM" id="SSF53474">
    <property type="entry name" value="alpha/beta-Hydrolases"/>
    <property type="match status" value="1"/>
</dbReference>